<dbReference type="InterPro" id="IPR010621">
    <property type="entry name" value="DUF1214"/>
</dbReference>
<feature type="domain" description="DUF1254" evidence="3">
    <location>
        <begin position="76"/>
        <end position="206"/>
    </location>
</feature>
<protein>
    <recommendedName>
        <fullName evidence="6">DUF1254 domain-containing protein</fullName>
    </recommendedName>
</protein>
<dbReference type="InterPro" id="IPR010679">
    <property type="entry name" value="DUF1254"/>
</dbReference>
<name>A0ABM8WL56_9BURK</name>
<dbReference type="Proteomes" id="UP000727654">
    <property type="component" value="Unassembled WGS sequence"/>
</dbReference>
<dbReference type="SUPFAM" id="SSF160935">
    <property type="entry name" value="VPA0735-like"/>
    <property type="match status" value="1"/>
</dbReference>
<dbReference type="RefSeq" id="WP_224078641.1">
    <property type="nucleotide sequence ID" value="NZ_CAJZAI010000002.1"/>
</dbReference>
<feature type="domain" description="DUF1214" evidence="2">
    <location>
        <begin position="344"/>
        <end position="455"/>
    </location>
</feature>
<keyword evidence="5" id="KW-1185">Reference proteome</keyword>
<comment type="caution">
    <text evidence="4">The sequence shown here is derived from an EMBL/GenBank/DDBJ whole genome shotgun (WGS) entry which is preliminary data.</text>
</comment>
<organism evidence="4 5">
    <name type="scientific">Cupriavidus laharis</name>
    <dbReference type="NCBI Taxonomy" id="151654"/>
    <lineage>
        <taxon>Bacteria</taxon>
        <taxon>Pseudomonadati</taxon>
        <taxon>Pseudomonadota</taxon>
        <taxon>Betaproteobacteria</taxon>
        <taxon>Burkholderiales</taxon>
        <taxon>Burkholderiaceae</taxon>
        <taxon>Cupriavidus</taxon>
    </lineage>
</organism>
<dbReference type="Pfam" id="PF06863">
    <property type="entry name" value="DUF1254"/>
    <property type="match status" value="1"/>
</dbReference>
<accession>A0ABM8WL56</accession>
<dbReference type="PANTHER" id="PTHR36509:SF2">
    <property type="entry name" value="BLL3101 PROTEIN"/>
    <property type="match status" value="1"/>
</dbReference>
<evidence type="ECO:0000259" key="2">
    <source>
        <dbReference type="Pfam" id="PF06742"/>
    </source>
</evidence>
<dbReference type="Gene3D" id="2.60.40.1610">
    <property type="entry name" value="Domain of unknown function DUF1254"/>
    <property type="match status" value="1"/>
</dbReference>
<evidence type="ECO:0000313" key="5">
    <source>
        <dbReference type="Proteomes" id="UP000727654"/>
    </source>
</evidence>
<keyword evidence="1" id="KW-0732">Signal</keyword>
<proteinExistence type="predicted"/>
<feature type="signal peptide" evidence="1">
    <location>
        <begin position="1"/>
        <end position="23"/>
    </location>
</feature>
<dbReference type="Pfam" id="PF06742">
    <property type="entry name" value="DUF1214"/>
    <property type="match status" value="1"/>
</dbReference>
<dbReference type="EMBL" id="CAJZAI010000002">
    <property type="protein sequence ID" value="CAG9167920.1"/>
    <property type="molecule type" value="Genomic_DNA"/>
</dbReference>
<dbReference type="Gene3D" id="2.60.120.1600">
    <property type="match status" value="1"/>
</dbReference>
<dbReference type="InterPro" id="IPR037050">
    <property type="entry name" value="DUF1254_sf"/>
</dbReference>
<dbReference type="PANTHER" id="PTHR36509">
    <property type="entry name" value="BLL3101 PROTEIN"/>
    <property type="match status" value="1"/>
</dbReference>
<gene>
    <name evidence="4" type="ORF">LMG23992_00956</name>
</gene>
<evidence type="ECO:0008006" key="6">
    <source>
        <dbReference type="Google" id="ProtNLM"/>
    </source>
</evidence>
<feature type="chain" id="PRO_5047080221" description="DUF1254 domain-containing protein" evidence="1">
    <location>
        <begin position="24"/>
        <end position="471"/>
    </location>
</feature>
<evidence type="ECO:0000256" key="1">
    <source>
        <dbReference type="SAM" id="SignalP"/>
    </source>
</evidence>
<evidence type="ECO:0000313" key="4">
    <source>
        <dbReference type="EMBL" id="CAG9167920.1"/>
    </source>
</evidence>
<sequence length="471" mass="52269">MNRILRRLGLMLAGACIVPLVSAAEPGDASQALSVQEVRAIAKEAYTFGFPLVDNYRILYSYFENRADPEYKGPWNTIQSVGRVYTPEDKAIQTPNSDTPYSFLGADLRTEPLVLTMPAVKDGRYISAQFIDLYTFNFAYAGTRATGNDGGRYMLVGPAWHGETPPGIDKVFRSETELALVLYRTQLFNPGDLDAVKQVQAGYKVQTLSQYLGKPAPAAAPPISFRRPLTAQQQRTSLEFFDELNFVLRFCPPHPSERALLARLAKLGIEAGKPFDAGKLTPEMRQAVEQGIAEAWRAVAEVRKQYNVTVKVADIVGSREHLKNNYTYRMTAASGGIYGNSVEEAYYHAYYLDPAGQQFNTGKHRYVLHFAPGQLPPVNAFWSLTPYEMPSQLLVANPLHRYLINSAMVPALQRDADGGITIYVQHDSPGPGKESNWLPAPNGPFKLAMRLYMPKAEVLSGAWKPPVLQAQ</sequence>
<evidence type="ECO:0000259" key="3">
    <source>
        <dbReference type="Pfam" id="PF06863"/>
    </source>
</evidence>
<reference evidence="4 5" key="1">
    <citation type="submission" date="2021-08" db="EMBL/GenBank/DDBJ databases">
        <authorList>
            <person name="Peeters C."/>
        </authorList>
    </citation>
    <scope>NUCLEOTIDE SEQUENCE [LARGE SCALE GENOMIC DNA]</scope>
    <source>
        <strain evidence="4 5">LMG 23992</strain>
    </source>
</reference>
<dbReference type="Gene3D" id="1.10.3360.10">
    <property type="entry name" value="VPA0735-like domain"/>
    <property type="match status" value="1"/>
</dbReference>